<dbReference type="GO" id="GO:0004553">
    <property type="term" value="F:hydrolase activity, hydrolyzing O-glycosyl compounds"/>
    <property type="evidence" value="ECO:0007669"/>
    <property type="project" value="InterPro"/>
</dbReference>
<dbReference type="GO" id="GO:0005975">
    <property type="term" value="P:carbohydrate metabolic process"/>
    <property type="evidence" value="ECO:0007669"/>
    <property type="project" value="InterPro"/>
</dbReference>
<dbReference type="AlphaFoldDB" id="A0A8K0DFT1"/>
<dbReference type="Gene3D" id="2.60.120.200">
    <property type="match status" value="1"/>
</dbReference>
<dbReference type="PANTHER" id="PTHR10963">
    <property type="entry name" value="GLYCOSYL HYDROLASE-RELATED"/>
    <property type="match status" value="1"/>
</dbReference>
<dbReference type="InterPro" id="IPR050546">
    <property type="entry name" value="Glycosyl_Hydrlase_16"/>
</dbReference>
<dbReference type="OrthoDB" id="4781at2759"/>
<dbReference type="Pfam" id="PF00722">
    <property type="entry name" value="Glyco_hydro_16"/>
    <property type="match status" value="1"/>
</dbReference>
<dbReference type="EMBL" id="VTPC01001043">
    <property type="protein sequence ID" value="KAF2903371.1"/>
    <property type="molecule type" value="Genomic_DNA"/>
</dbReference>
<feature type="chain" id="PRO_5035469844" description="GH16 domain-containing protein" evidence="2">
    <location>
        <begin position="21"/>
        <end position="370"/>
    </location>
</feature>
<evidence type="ECO:0000256" key="1">
    <source>
        <dbReference type="ARBA" id="ARBA00006865"/>
    </source>
</evidence>
<dbReference type="InterPro" id="IPR013320">
    <property type="entry name" value="ConA-like_dom_sf"/>
</dbReference>
<dbReference type="CDD" id="cd08024">
    <property type="entry name" value="GH16_CCF"/>
    <property type="match status" value="1"/>
</dbReference>
<evidence type="ECO:0000259" key="3">
    <source>
        <dbReference type="PROSITE" id="PS51762"/>
    </source>
</evidence>
<comment type="caution">
    <text evidence="4">The sequence shown here is derived from an EMBL/GenBank/DDBJ whole genome shotgun (WGS) entry which is preliminary data.</text>
</comment>
<dbReference type="InterPro" id="IPR000757">
    <property type="entry name" value="Beta-glucanase-like"/>
</dbReference>
<sequence>MKVLVFIFVVASTFICETHQCKPSVTTASGTAAPTWICSGQLIFEDRFDTLNHNKWKHEITLGGGGNWEFQWYTNDCENSIAQNGVLKIKPTLTADYFGESALTSRTVGLTCSCTNSAFYGCERRGTVDNIINPIRSAKLYTKGTFAFKYGRVEVRAKMPAGDWLRPAIWMLPKHDIYGEWPRSGAFDIVTSRGNRKLGLNGVNIGVQQMASTLHWGPRYDNNGYDRTHWKKNKDEFNENFHVYELLWTPDSITFKVDDEYLGTVAPPSQGGFWELGEFGKGGKESIWKNGSKIAPFDHEFYLIISLAVGGIFSYFPDDASNPGGKPWKDTSPKAATDFWNGKKQWLPTWKLGRSEDATLQVDYVRVYAV</sequence>
<comment type="similarity">
    <text evidence="1">Belongs to the glycosyl hydrolase 16 family.</text>
</comment>
<evidence type="ECO:0000313" key="5">
    <source>
        <dbReference type="Proteomes" id="UP000801492"/>
    </source>
</evidence>
<dbReference type="PANTHER" id="PTHR10963:SF55">
    <property type="entry name" value="GLYCOSIDE HYDROLASE FAMILY 16 PROTEIN"/>
    <property type="match status" value="1"/>
</dbReference>
<gene>
    <name evidence="4" type="ORF">ILUMI_02807</name>
</gene>
<dbReference type="Proteomes" id="UP000801492">
    <property type="component" value="Unassembled WGS sequence"/>
</dbReference>
<name>A0A8K0DFT1_IGNLU</name>
<proteinExistence type="inferred from homology"/>
<keyword evidence="2" id="KW-0732">Signal</keyword>
<evidence type="ECO:0000313" key="4">
    <source>
        <dbReference type="EMBL" id="KAF2903371.1"/>
    </source>
</evidence>
<feature type="signal peptide" evidence="2">
    <location>
        <begin position="1"/>
        <end position="20"/>
    </location>
</feature>
<dbReference type="PROSITE" id="PS51762">
    <property type="entry name" value="GH16_2"/>
    <property type="match status" value="1"/>
</dbReference>
<reference evidence="4" key="1">
    <citation type="submission" date="2019-08" db="EMBL/GenBank/DDBJ databases">
        <title>The genome of the North American firefly Photinus pyralis.</title>
        <authorList>
            <consortium name="Photinus pyralis genome working group"/>
            <person name="Fallon T.R."/>
            <person name="Sander Lower S.E."/>
            <person name="Weng J.-K."/>
        </authorList>
    </citation>
    <scope>NUCLEOTIDE SEQUENCE</scope>
    <source>
        <strain evidence="4">TRF0915ILg1</strain>
        <tissue evidence="4">Whole body</tissue>
    </source>
</reference>
<protein>
    <recommendedName>
        <fullName evidence="3">GH16 domain-containing protein</fullName>
    </recommendedName>
</protein>
<keyword evidence="5" id="KW-1185">Reference proteome</keyword>
<dbReference type="SUPFAM" id="SSF49899">
    <property type="entry name" value="Concanavalin A-like lectins/glucanases"/>
    <property type="match status" value="1"/>
</dbReference>
<accession>A0A8K0DFT1</accession>
<evidence type="ECO:0000256" key="2">
    <source>
        <dbReference type="SAM" id="SignalP"/>
    </source>
</evidence>
<organism evidence="4 5">
    <name type="scientific">Ignelater luminosus</name>
    <name type="common">Cucubano</name>
    <name type="synonym">Pyrophorus luminosus</name>
    <dbReference type="NCBI Taxonomy" id="2038154"/>
    <lineage>
        <taxon>Eukaryota</taxon>
        <taxon>Metazoa</taxon>
        <taxon>Ecdysozoa</taxon>
        <taxon>Arthropoda</taxon>
        <taxon>Hexapoda</taxon>
        <taxon>Insecta</taxon>
        <taxon>Pterygota</taxon>
        <taxon>Neoptera</taxon>
        <taxon>Endopterygota</taxon>
        <taxon>Coleoptera</taxon>
        <taxon>Polyphaga</taxon>
        <taxon>Elateriformia</taxon>
        <taxon>Elateroidea</taxon>
        <taxon>Elateridae</taxon>
        <taxon>Agrypninae</taxon>
        <taxon>Pyrophorini</taxon>
        <taxon>Ignelater</taxon>
    </lineage>
</organism>
<feature type="domain" description="GH16" evidence="3">
    <location>
        <begin position="26"/>
        <end position="370"/>
    </location>
</feature>